<proteinExistence type="predicted"/>
<gene>
    <name evidence="1" type="ORF">IC227_02875</name>
</gene>
<comment type="caution">
    <text evidence="1">The sequence shown here is derived from an EMBL/GenBank/DDBJ whole genome shotgun (WGS) entry which is preliminary data.</text>
</comment>
<evidence type="ECO:0000313" key="1">
    <source>
        <dbReference type="EMBL" id="MBF8807517.1"/>
    </source>
</evidence>
<dbReference type="Proteomes" id="UP000637757">
    <property type="component" value="Unassembled WGS sequence"/>
</dbReference>
<dbReference type="EMBL" id="JADAKE010000008">
    <property type="protein sequence ID" value="MBF8807517.1"/>
    <property type="molecule type" value="Genomic_DNA"/>
</dbReference>
<sequence>MRATSDYFSEQQVNEFLNAFFTFKNYGENYSRYEIFLSQQAKKREEKRRDQGNFLPQFFGNSVFLSSENYIRIVNEYQIEVICYVIRQIDSLNQEGKIVAKNIEKEVMLKLYYTFEETDSHFLIESYEQLDSL</sequence>
<keyword evidence="2" id="KW-1185">Reference proteome</keyword>
<name>A0A931ATE7_9ENTE</name>
<evidence type="ECO:0000313" key="2">
    <source>
        <dbReference type="Proteomes" id="UP000637757"/>
    </source>
</evidence>
<accession>A0A931ATE7</accession>
<organism evidence="1 2">
    <name type="scientific">Enterococcus lacertideformus</name>
    <dbReference type="NCBI Taxonomy" id="2771493"/>
    <lineage>
        <taxon>Bacteria</taxon>
        <taxon>Bacillati</taxon>
        <taxon>Bacillota</taxon>
        <taxon>Bacilli</taxon>
        <taxon>Lactobacillales</taxon>
        <taxon>Enterococcaceae</taxon>
        <taxon>Enterococcus</taxon>
    </lineage>
</organism>
<dbReference type="AlphaFoldDB" id="A0A931ATE7"/>
<reference evidence="1" key="1">
    <citation type="submission" date="2020-09" db="EMBL/GenBank/DDBJ databases">
        <title>Genomic insights into the novelty and pathogenicity of a unique biofilm-forming Enterococcus sp. bacteria (Enterococcus lacertideformus) identified in reptiles.</title>
        <authorList>
            <person name="Agius J.E."/>
            <person name="Phalen D.N."/>
            <person name="Rose K."/>
            <person name="Eden J.-S."/>
        </authorList>
    </citation>
    <scope>NUCLEOTIDE SEQUENCE</scope>
    <source>
        <strain evidence="1">PHRS 0518</strain>
    </source>
</reference>
<protein>
    <submittedName>
        <fullName evidence="1">Uncharacterized protein</fullName>
    </submittedName>
</protein>